<dbReference type="EMBL" id="CM029037">
    <property type="protein sequence ID" value="KAG2658349.1"/>
    <property type="molecule type" value="Genomic_DNA"/>
</dbReference>
<reference evidence="3" key="1">
    <citation type="submission" date="2020-05" db="EMBL/GenBank/DDBJ databases">
        <title>WGS assembly of Panicum virgatum.</title>
        <authorList>
            <person name="Lovell J.T."/>
            <person name="Jenkins J."/>
            <person name="Shu S."/>
            <person name="Juenger T.E."/>
            <person name="Schmutz J."/>
        </authorList>
    </citation>
    <scope>NUCLEOTIDE SEQUENCE</scope>
    <source>
        <strain evidence="3">AP13</strain>
    </source>
</reference>
<dbReference type="AlphaFoldDB" id="A0A8T0XHH9"/>
<feature type="compositionally biased region" description="Pro residues" evidence="1">
    <location>
        <begin position="28"/>
        <end position="42"/>
    </location>
</feature>
<feature type="chain" id="PRO_5036274964" evidence="2">
    <location>
        <begin position="27"/>
        <end position="261"/>
    </location>
</feature>
<keyword evidence="4" id="KW-1185">Reference proteome</keyword>
<proteinExistence type="predicted"/>
<organism evidence="3 4">
    <name type="scientific">Panicum virgatum</name>
    <name type="common">Blackwell switchgrass</name>
    <dbReference type="NCBI Taxonomy" id="38727"/>
    <lineage>
        <taxon>Eukaryota</taxon>
        <taxon>Viridiplantae</taxon>
        <taxon>Streptophyta</taxon>
        <taxon>Embryophyta</taxon>
        <taxon>Tracheophyta</taxon>
        <taxon>Spermatophyta</taxon>
        <taxon>Magnoliopsida</taxon>
        <taxon>Liliopsida</taxon>
        <taxon>Poales</taxon>
        <taxon>Poaceae</taxon>
        <taxon>PACMAD clade</taxon>
        <taxon>Panicoideae</taxon>
        <taxon>Panicodae</taxon>
        <taxon>Paniceae</taxon>
        <taxon>Panicinae</taxon>
        <taxon>Panicum</taxon>
        <taxon>Panicum sect. Hiantes</taxon>
    </lineage>
</organism>
<evidence type="ECO:0000256" key="2">
    <source>
        <dbReference type="SAM" id="SignalP"/>
    </source>
</evidence>
<dbReference type="EMBL" id="CM029037">
    <property type="protein sequence ID" value="KAG2658347.1"/>
    <property type="molecule type" value="Genomic_DNA"/>
</dbReference>
<feature type="region of interest" description="Disordered" evidence="1">
    <location>
        <begin position="190"/>
        <end position="223"/>
    </location>
</feature>
<gene>
    <name evidence="3" type="ORF">PVAP13_1KG350600</name>
</gene>
<protein>
    <submittedName>
        <fullName evidence="3">Uncharacterized protein</fullName>
    </submittedName>
</protein>
<dbReference type="Proteomes" id="UP000823388">
    <property type="component" value="Chromosome 1K"/>
</dbReference>
<name>A0A8T0XHH9_PANVG</name>
<dbReference type="EMBL" id="CM029037">
    <property type="protein sequence ID" value="KAG2658348.1"/>
    <property type="molecule type" value="Genomic_DNA"/>
</dbReference>
<feature type="compositionally biased region" description="Low complexity" evidence="1">
    <location>
        <begin position="43"/>
        <end position="69"/>
    </location>
</feature>
<keyword evidence="2" id="KW-0732">Signal</keyword>
<sequence>MRSVQRWARVCIAYVFSVSALYFAHTQPSPPLSRSSPPPDPSSPAAGSTAAVPPLRAPGAEPAVEPAPAKQRRPRSPTFFSGGGGFPPLQEATAPPLPHPVLHLRSLPSPPRSAGAATLQICGEVHLFVPSPPKSPSSPATSLIPSLAPTAASVGSFEMRALLCCQRRHHPPDLSSRGAFLLSAAPNAAADAPSLNQRQPAILPNQRHRRPRPQGRTSDGPPACPCFFKGRRCDSTSLSHIPGNPRRSSQRPCSGLVACRF</sequence>
<comment type="caution">
    <text evidence="3">The sequence shown here is derived from an EMBL/GenBank/DDBJ whole genome shotgun (WGS) entry which is preliminary data.</text>
</comment>
<accession>A0A8T0XHH9</accession>
<evidence type="ECO:0000256" key="1">
    <source>
        <dbReference type="SAM" id="MobiDB-lite"/>
    </source>
</evidence>
<evidence type="ECO:0000313" key="3">
    <source>
        <dbReference type="EMBL" id="KAG2658348.1"/>
    </source>
</evidence>
<feature type="signal peptide" evidence="2">
    <location>
        <begin position="1"/>
        <end position="26"/>
    </location>
</feature>
<feature type="region of interest" description="Disordered" evidence="1">
    <location>
        <begin position="27"/>
        <end position="115"/>
    </location>
</feature>
<evidence type="ECO:0000313" key="4">
    <source>
        <dbReference type="Proteomes" id="UP000823388"/>
    </source>
</evidence>